<organism evidence="1">
    <name type="scientific">Bacillus phage SDFMU_Pbc</name>
    <dbReference type="NCBI Taxonomy" id="3076135"/>
    <lineage>
        <taxon>Viruses</taxon>
        <taxon>Duplodnaviria</taxon>
        <taxon>Heunggongvirae</taxon>
        <taxon>Uroviricota</taxon>
        <taxon>Caudoviricetes</taxon>
        <taxon>Herelleviridae</taxon>
        <taxon>Bastillevirinae</taxon>
        <taxon>Agatevirus</taxon>
        <taxon>Agatevirus agate</taxon>
    </lineage>
</organism>
<name>A0AA96R5S3_9CAUD</name>
<evidence type="ECO:0000313" key="1">
    <source>
        <dbReference type="EMBL" id="WNO29943.1"/>
    </source>
</evidence>
<accession>A0AA96R5S3</accession>
<reference evidence="1" key="1">
    <citation type="submission" date="2023-04" db="EMBL/GenBank/DDBJ databases">
        <authorList>
            <person name="Zhang X."/>
        </authorList>
    </citation>
    <scope>NUCLEOTIDE SEQUENCE</scope>
</reference>
<dbReference type="EMBL" id="OQ884030">
    <property type="protein sequence ID" value="WNO29943.1"/>
    <property type="molecule type" value="Genomic_DNA"/>
</dbReference>
<protein>
    <submittedName>
        <fullName evidence="1">Uncharacterized protein</fullName>
    </submittedName>
</protein>
<proteinExistence type="predicted"/>
<sequence length="154" mass="17287">MFTKHDIDAVAITYGDLQLVANPQDIVEFDVFGVQQNISFADPLVSGYSTANYLFLEISRGFIREIGSAEYVKECTAAATFDSYYYGIESPSSGRLLVSVHFKPNRQLSPIQIDIPAGNRLLDGQDSGTLTLSCCTRCRYVPECRCEENDFRYR</sequence>